<dbReference type="InterPro" id="IPR051009">
    <property type="entry name" value="PRM"/>
</dbReference>
<evidence type="ECO:0000313" key="5">
    <source>
        <dbReference type="Proteomes" id="UP000000707"/>
    </source>
</evidence>
<organism evidence="5">
    <name type="scientific">Candida tenuis (strain ATCC 10573 / BCRC 21748 / CBS 615 / JCM 9827 / NBRC 10315 / NRRL Y-1498 / VKM Y-70)</name>
    <name type="common">Yeast</name>
    <name type="synonym">Yamadazyma tenuis</name>
    <dbReference type="NCBI Taxonomy" id="590646"/>
    <lineage>
        <taxon>Eukaryota</taxon>
        <taxon>Fungi</taxon>
        <taxon>Dikarya</taxon>
        <taxon>Ascomycota</taxon>
        <taxon>Saccharomycotina</taxon>
        <taxon>Pichiomycetes</taxon>
        <taxon>Debaryomycetaceae</taxon>
        <taxon>Yamadazyma</taxon>
    </lineage>
</organism>
<keyword evidence="2" id="KW-0812">Transmembrane</keyword>
<feature type="transmembrane region" description="Helical" evidence="2">
    <location>
        <begin position="67"/>
        <end position="95"/>
    </location>
</feature>
<dbReference type="GO" id="GO:0005935">
    <property type="term" value="C:cellular bud neck"/>
    <property type="evidence" value="ECO:0007669"/>
    <property type="project" value="TreeGrafter"/>
</dbReference>
<dbReference type="EMBL" id="GL996515">
    <property type="protein sequence ID" value="EGV64958.1"/>
    <property type="molecule type" value="Genomic_DNA"/>
</dbReference>
<name>G3B1F1_CANTC</name>
<sequence>MWSLWMLISLCTASALPTLVARDDSSTALPTLTYTSSAESSYTFTPVVDSADDNPYVLQETMPNGSVFIIFGSILLLLVVSAFLYFTITWAISVYKAKHQSEKYFYNAPLQYPDDGFNSSGSSVFERKSSFSNMSQLTLNQPLGRPYRNAKLENNRGSMFFSPTSDFILSSDTDSPTNFAGDSSSSFINLNSSALSLLEIGSGTVETPPNESKPKRPPSQYLEDLLAD</sequence>
<accession>G3B1F1</accession>
<proteinExistence type="predicted"/>
<dbReference type="eggNOG" id="ENOG502SGCY">
    <property type="taxonomic scope" value="Eukaryota"/>
</dbReference>
<feature type="chain" id="PRO_5013062235" evidence="3">
    <location>
        <begin position="16"/>
        <end position="228"/>
    </location>
</feature>
<evidence type="ECO:0000313" key="4">
    <source>
        <dbReference type="EMBL" id="EGV64958.1"/>
    </source>
</evidence>
<dbReference type="STRING" id="590646.G3B1F1"/>
<feature type="signal peptide" evidence="3">
    <location>
        <begin position="1"/>
        <end position="15"/>
    </location>
</feature>
<evidence type="ECO:0000256" key="2">
    <source>
        <dbReference type="SAM" id="Phobius"/>
    </source>
</evidence>
<dbReference type="GO" id="GO:0000324">
    <property type="term" value="C:fungal-type vacuole"/>
    <property type="evidence" value="ECO:0007669"/>
    <property type="project" value="TreeGrafter"/>
</dbReference>
<dbReference type="PANTHER" id="PTHR36089">
    <property type="entry name" value="CHITIN SYNTHASE 3 COMPLEX PROTEIN CSI2-RELATED"/>
    <property type="match status" value="1"/>
</dbReference>
<evidence type="ECO:0000256" key="3">
    <source>
        <dbReference type="SAM" id="SignalP"/>
    </source>
</evidence>
<protein>
    <submittedName>
        <fullName evidence="4">Uncharacterized protein</fullName>
    </submittedName>
</protein>
<keyword evidence="2" id="KW-0472">Membrane</keyword>
<evidence type="ECO:0000256" key="1">
    <source>
        <dbReference type="SAM" id="MobiDB-lite"/>
    </source>
</evidence>
<dbReference type="Proteomes" id="UP000000707">
    <property type="component" value="Unassembled WGS sequence"/>
</dbReference>
<feature type="region of interest" description="Disordered" evidence="1">
    <location>
        <begin position="202"/>
        <end position="228"/>
    </location>
</feature>
<gene>
    <name evidence="4" type="ORF">CANTEDRAFT_113703</name>
</gene>
<keyword evidence="2" id="KW-1133">Transmembrane helix</keyword>
<dbReference type="PANTHER" id="PTHR36089:SF1">
    <property type="entry name" value="CHITIN SYNTHASE 3 COMPLEX PROTEIN CSI2-RELATED"/>
    <property type="match status" value="1"/>
</dbReference>
<keyword evidence="3" id="KW-0732">Signal</keyword>
<dbReference type="OrthoDB" id="4065319at2759"/>
<dbReference type="AlphaFoldDB" id="G3B1F1"/>
<keyword evidence="5" id="KW-1185">Reference proteome</keyword>
<reference evidence="4 5" key="1">
    <citation type="journal article" date="2011" name="Proc. Natl. Acad. Sci. U.S.A.">
        <title>Comparative genomics of xylose-fermenting fungi for enhanced biofuel production.</title>
        <authorList>
            <person name="Wohlbach D.J."/>
            <person name="Kuo A."/>
            <person name="Sato T.K."/>
            <person name="Potts K.M."/>
            <person name="Salamov A.A."/>
            <person name="LaButti K.M."/>
            <person name="Sun H."/>
            <person name="Clum A."/>
            <person name="Pangilinan J.L."/>
            <person name="Lindquist E.A."/>
            <person name="Lucas S."/>
            <person name="Lapidus A."/>
            <person name="Jin M."/>
            <person name="Gunawan C."/>
            <person name="Balan V."/>
            <person name="Dale B.E."/>
            <person name="Jeffries T.W."/>
            <person name="Zinkel R."/>
            <person name="Barry K.W."/>
            <person name="Grigoriev I.V."/>
            <person name="Gasch A.P."/>
        </authorList>
    </citation>
    <scope>NUCLEOTIDE SEQUENCE [LARGE SCALE GENOMIC DNA]</scope>
    <source>
        <strain evidence="5">ATCC 10573 / BCRC 21748 / CBS 615 / JCM 9827 / NBRC 10315 / NRRL Y-1498 / VKM Y-70</strain>
    </source>
</reference>